<comment type="caution">
    <text evidence="1">The sequence shown here is derived from an EMBL/GenBank/DDBJ whole genome shotgun (WGS) entry which is preliminary data.</text>
</comment>
<reference evidence="1 2" key="1">
    <citation type="journal article" date="2021" name="Commun. Biol.">
        <title>Genomic insights into the host specific adaptation of the Pneumocystis genus.</title>
        <authorList>
            <person name="Cisse O.H."/>
            <person name="Ma L."/>
            <person name="Dekker J.P."/>
            <person name="Khil P.P."/>
            <person name="Youn J.-H."/>
            <person name="Brenchley J.M."/>
            <person name="Blair R."/>
            <person name="Pahar B."/>
            <person name="Chabe M."/>
            <person name="Van Rompay K.K.A."/>
            <person name="Keesler R."/>
            <person name="Sukura A."/>
            <person name="Hirsch V."/>
            <person name="Kutty G."/>
            <person name="Liu Y."/>
            <person name="Peng L."/>
            <person name="Chen J."/>
            <person name="Song J."/>
            <person name="Weissenbacher-Lang C."/>
            <person name="Xu J."/>
            <person name="Upham N.S."/>
            <person name="Stajich J.E."/>
            <person name="Cuomo C.A."/>
            <person name="Cushion M.T."/>
            <person name="Kovacs J.A."/>
        </authorList>
    </citation>
    <scope>NUCLEOTIDE SEQUENCE [LARGE SCALE GENOMIC DNA]</scope>
    <source>
        <strain evidence="1 2">RABM</strain>
    </source>
</reference>
<dbReference type="Proteomes" id="UP000768646">
    <property type="component" value="Unassembled WGS sequence"/>
</dbReference>
<sequence length="336" mass="39648">MKTVDSKVSKHLICEDKTKQWPFYIVYSNLERRNLETNVFVSRVEAREIPFIIEFIYEHLAFDPLDLSYLKRIRKIEKNNEENKVEIILHSTKDLSLKELEEKAKKQLINIDIRIIQVPKYAPTKDLSLKELEEKAKKQLINIDIRIIQVPKYAPLTYEQFYRWNKLWPLHFRKNTLKQVEFQDESLSKLKTLMKYTWNLANENKEMKIAAIIVDSNFNIITTCVDSRISLKNPLKHAIINCITEVNQKQSSTISTSYLCKDLIVITTHEPCVMCSMALVHSRVFRIFYTINMPKTGGLESNYHIHGRNELNHRYQAFGNFVVENAYNTINEHIHT</sequence>
<organism evidence="1 2">
    <name type="scientific">Pneumocystis oryctolagi</name>
    <dbReference type="NCBI Taxonomy" id="42067"/>
    <lineage>
        <taxon>Eukaryota</taxon>
        <taxon>Fungi</taxon>
        <taxon>Dikarya</taxon>
        <taxon>Ascomycota</taxon>
        <taxon>Taphrinomycotina</taxon>
        <taxon>Pneumocystomycetes</taxon>
        <taxon>Pneumocystaceae</taxon>
        <taxon>Pneumocystis</taxon>
    </lineage>
</organism>
<evidence type="ECO:0000313" key="2">
    <source>
        <dbReference type="Proteomes" id="UP000768646"/>
    </source>
</evidence>
<keyword evidence="2" id="KW-1185">Reference proteome</keyword>
<evidence type="ECO:0000313" key="1">
    <source>
        <dbReference type="EMBL" id="KAG4304674.1"/>
    </source>
</evidence>
<protein>
    <submittedName>
        <fullName evidence="1">Uncharacterized protein</fullName>
    </submittedName>
</protein>
<name>A0ACB7CAC6_9ASCO</name>
<dbReference type="EMBL" id="JABTEG010000007">
    <property type="protein sequence ID" value="KAG4304674.1"/>
    <property type="molecule type" value="Genomic_DNA"/>
</dbReference>
<proteinExistence type="predicted"/>
<gene>
    <name evidence="1" type="ORF">PORY_002067</name>
</gene>
<accession>A0ACB7CAC6</accession>